<comment type="caution">
    <text evidence="2">The sequence shown here is derived from an EMBL/GenBank/DDBJ whole genome shotgun (WGS) entry which is preliminary data.</text>
</comment>
<sequence length="165" mass="17560">MSGNHQHTPKRSSKDRVAGAAIALGFDIEIITMPASTRTAQDAAVACGCQVGQIVKSLIFERHDNQQLVLLLIAGHNQVDMDLAANVIGSALDRADAKKVRRETGFAIGGVSPIGHLCAMDVYIDPDLLEFEMVWAAAGAPNAVFSISPDRLIDGTNARLLKGKQ</sequence>
<feature type="domain" description="YbaK/aminoacyl-tRNA synthetase-associated" evidence="1">
    <location>
        <begin position="36"/>
        <end position="153"/>
    </location>
</feature>
<dbReference type="PANTHER" id="PTHR30411:SF1">
    <property type="entry name" value="CYTOPLASMIC PROTEIN"/>
    <property type="match status" value="1"/>
</dbReference>
<dbReference type="OrthoDB" id="9798760at2"/>
<organism evidence="2 3">
    <name type="scientific">Cohaesibacter celericrescens</name>
    <dbReference type="NCBI Taxonomy" id="2067669"/>
    <lineage>
        <taxon>Bacteria</taxon>
        <taxon>Pseudomonadati</taxon>
        <taxon>Pseudomonadota</taxon>
        <taxon>Alphaproteobacteria</taxon>
        <taxon>Hyphomicrobiales</taxon>
        <taxon>Cohaesibacteraceae</taxon>
    </lineage>
</organism>
<protein>
    <recommendedName>
        <fullName evidence="1">YbaK/aminoacyl-tRNA synthetase-associated domain-containing protein</fullName>
    </recommendedName>
</protein>
<dbReference type="InterPro" id="IPR036754">
    <property type="entry name" value="YbaK/aa-tRNA-synt-asso_dom_sf"/>
</dbReference>
<dbReference type="InterPro" id="IPR007214">
    <property type="entry name" value="YbaK/aa-tRNA-synth-assoc-dom"/>
</dbReference>
<dbReference type="RefSeq" id="WP_101535058.1">
    <property type="nucleotide sequence ID" value="NZ_PKUQ01000042.1"/>
</dbReference>
<evidence type="ECO:0000313" key="2">
    <source>
        <dbReference type="EMBL" id="PLW75817.1"/>
    </source>
</evidence>
<gene>
    <name evidence="2" type="ORF">C0081_17070</name>
</gene>
<keyword evidence="3" id="KW-1185">Reference proteome</keyword>
<evidence type="ECO:0000313" key="3">
    <source>
        <dbReference type="Proteomes" id="UP000234881"/>
    </source>
</evidence>
<dbReference type="AlphaFoldDB" id="A0A2N5XN28"/>
<evidence type="ECO:0000259" key="1">
    <source>
        <dbReference type="Pfam" id="PF04073"/>
    </source>
</evidence>
<dbReference type="SUPFAM" id="SSF55826">
    <property type="entry name" value="YbaK/ProRS associated domain"/>
    <property type="match status" value="1"/>
</dbReference>
<proteinExistence type="predicted"/>
<dbReference type="PANTHER" id="PTHR30411">
    <property type="entry name" value="CYTOPLASMIC PROTEIN"/>
    <property type="match status" value="1"/>
</dbReference>
<dbReference type="CDD" id="cd04333">
    <property type="entry name" value="ProX_deacylase"/>
    <property type="match status" value="1"/>
</dbReference>
<dbReference type="Proteomes" id="UP000234881">
    <property type="component" value="Unassembled WGS sequence"/>
</dbReference>
<accession>A0A2N5XN28</accession>
<name>A0A2N5XN28_9HYPH</name>
<reference evidence="2 3" key="1">
    <citation type="submission" date="2018-01" db="EMBL/GenBank/DDBJ databases">
        <title>The draft genome sequence of Cohaesibacter sp. H1304.</title>
        <authorList>
            <person name="Wang N.-N."/>
            <person name="Du Z.-J."/>
        </authorList>
    </citation>
    <scope>NUCLEOTIDE SEQUENCE [LARGE SCALE GENOMIC DNA]</scope>
    <source>
        <strain evidence="2 3">H1304</strain>
    </source>
</reference>
<dbReference type="GO" id="GO:0002161">
    <property type="term" value="F:aminoacyl-tRNA deacylase activity"/>
    <property type="evidence" value="ECO:0007669"/>
    <property type="project" value="InterPro"/>
</dbReference>
<dbReference type="Pfam" id="PF04073">
    <property type="entry name" value="tRNA_edit"/>
    <property type="match status" value="1"/>
</dbReference>
<dbReference type="EMBL" id="PKUQ01000042">
    <property type="protein sequence ID" value="PLW75817.1"/>
    <property type="molecule type" value="Genomic_DNA"/>
</dbReference>
<dbReference type="Gene3D" id="3.90.960.10">
    <property type="entry name" value="YbaK/aminoacyl-tRNA synthetase-associated domain"/>
    <property type="match status" value="1"/>
</dbReference>